<evidence type="ECO:0000256" key="5">
    <source>
        <dbReference type="SAM" id="SignalP"/>
    </source>
</evidence>
<dbReference type="EMBL" id="JAVXUP010000129">
    <property type="protein sequence ID" value="KAK3037108.1"/>
    <property type="molecule type" value="Genomic_DNA"/>
</dbReference>
<evidence type="ECO:0000256" key="3">
    <source>
        <dbReference type="ARBA" id="ARBA00022554"/>
    </source>
</evidence>
<dbReference type="SUPFAM" id="SSF63829">
    <property type="entry name" value="Calcium-dependent phosphotriesterase"/>
    <property type="match status" value="1"/>
</dbReference>
<evidence type="ECO:0000313" key="8">
    <source>
        <dbReference type="Proteomes" id="UP001188597"/>
    </source>
</evidence>
<gene>
    <name evidence="7" type="ORF">RJ639_031527</name>
</gene>
<protein>
    <recommendedName>
        <fullName evidence="6">Strictosidine synthase conserved region domain-containing protein</fullName>
    </recommendedName>
</protein>
<evidence type="ECO:0000256" key="2">
    <source>
        <dbReference type="ARBA" id="ARBA00009191"/>
    </source>
</evidence>
<evidence type="ECO:0000259" key="6">
    <source>
        <dbReference type="Pfam" id="PF03088"/>
    </source>
</evidence>
<dbReference type="Pfam" id="PF03088">
    <property type="entry name" value="Str_synth"/>
    <property type="match status" value="1"/>
</dbReference>
<dbReference type="AlphaFoldDB" id="A0AA89BDP3"/>
<keyword evidence="3" id="KW-0926">Vacuole</keyword>
<dbReference type="PANTHER" id="PTHR10426:SF136">
    <property type="entry name" value="PROTEIN STRICTOSIDINE SYNTHASE-LIKE 9-LIKE"/>
    <property type="match status" value="1"/>
</dbReference>
<accession>A0AA89BDP3</accession>
<dbReference type="GO" id="GO:0016787">
    <property type="term" value="F:hydrolase activity"/>
    <property type="evidence" value="ECO:0007669"/>
    <property type="project" value="TreeGrafter"/>
</dbReference>
<comment type="similarity">
    <text evidence="2">Belongs to the strictosidine synthase family.</text>
</comment>
<feature type="chain" id="PRO_5041696905" description="Strictosidine synthase conserved region domain-containing protein" evidence="5">
    <location>
        <begin position="25"/>
        <end position="328"/>
    </location>
</feature>
<dbReference type="InterPro" id="IPR011042">
    <property type="entry name" value="6-blade_b-propeller_TolB-like"/>
</dbReference>
<comment type="caution">
    <text evidence="7">The sequence shown here is derived from an EMBL/GenBank/DDBJ whole genome shotgun (WGS) entry which is preliminary data.</text>
</comment>
<organism evidence="7 8">
    <name type="scientific">Escallonia herrerae</name>
    <dbReference type="NCBI Taxonomy" id="1293975"/>
    <lineage>
        <taxon>Eukaryota</taxon>
        <taxon>Viridiplantae</taxon>
        <taxon>Streptophyta</taxon>
        <taxon>Embryophyta</taxon>
        <taxon>Tracheophyta</taxon>
        <taxon>Spermatophyta</taxon>
        <taxon>Magnoliopsida</taxon>
        <taxon>eudicotyledons</taxon>
        <taxon>Gunneridae</taxon>
        <taxon>Pentapetalae</taxon>
        <taxon>asterids</taxon>
        <taxon>campanulids</taxon>
        <taxon>Escalloniales</taxon>
        <taxon>Escalloniaceae</taxon>
        <taxon>Escallonia</taxon>
    </lineage>
</organism>
<proteinExistence type="inferred from homology"/>
<sequence>MASFTTILRAFIFALLYLPSTTPCAPKLQELSLPSRGPQTFAFDTKGGGPYTGVSDGRVLKYRGRKVGFVDYAYTSPNRLSFGPLAICDGINDTASGPICGRPFGLGFYYRTGELCIADPFFGLLAVGKKGGLATQLATSAGSIPFRFLDDLEVDQLTGIVYFMDASAVYGLSQIGELISRGDATGRLLKYDPRTRKVTVLLTGLSGPAGVAISKDGTYLLVSEFVSRRIQKYWLKGPRTNKAEVLLTLKGNPDNIKRTTLGDFWVAVTISTPIPRALGQKITGTGTILKTITFSPRFNSTPISEVQEFKEALYLGSLGVDYVGVHKT</sequence>
<comment type="subcellular location">
    <subcellularLocation>
        <location evidence="1">Vacuole</location>
    </subcellularLocation>
</comment>
<reference evidence="7" key="1">
    <citation type="submission" date="2022-12" db="EMBL/GenBank/DDBJ databases">
        <title>Draft genome assemblies for two species of Escallonia (Escalloniales).</title>
        <authorList>
            <person name="Chanderbali A."/>
            <person name="Dervinis C."/>
            <person name="Anghel I."/>
            <person name="Soltis D."/>
            <person name="Soltis P."/>
            <person name="Zapata F."/>
        </authorList>
    </citation>
    <scope>NUCLEOTIDE SEQUENCE</scope>
    <source>
        <strain evidence="7">UCBG64.0493</strain>
        <tissue evidence="7">Leaf</tissue>
    </source>
</reference>
<dbReference type="PANTHER" id="PTHR10426">
    <property type="entry name" value="STRICTOSIDINE SYNTHASE-RELATED"/>
    <property type="match status" value="1"/>
</dbReference>
<keyword evidence="8" id="KW-1185">Reference proteome</keyword>
<feature type="signal peptide" evidence="5">
    <location>
        <begin position="1"/>
        <end position="24"/>
    </location>
</feature>
<evidence type="ECO:0000313" key="7">
    <source>
        <dbReference type="EMBL" id="KAK3037108.1"/>
    </source>
</evidence>
<dbReference type="GO" id="GO:0012505">
    <property type="term" value="C:endomembrane system"/>
    <property type="evidence" value="ECO:0007669"/>
    <property type="project" value="TreeGrafter"/>
</dbReference>
<evidence type="ECO:0000256" key="1">
    <source>
        <dbReference type="ARBA" id="ARBA00004116"/>
    </source>
</evidence>
<name>A0AA89BDP3_9ASTE</name>
<dbReference type="Proteomes" id="UP001188597">
    <property type="component" value="Unassembled WGS sequence"/>
</dbReference>
<evidence type="ECO:0000256" key="4">
    <source>
        <dbReference type="ARBA" id="ARBA00023180"/>
    </source>
</evidence>
<keyword evidence="4" id="KW-0325">Glycoprotein</keyword>
<dbReference type="GO" id="GO:0005773">
    <property type="term" value="C:vacuole"/>
    <property type="evidence" value="ECO:0007669"/>
    <property type="project" value="UniProtKB-SubCell"/>
</dbReference>
<dbReference type="Gene3D" id="2.120.10.30">
    <property type="entry name" value="TolB, C-terminal domain"/>
    <property type="match status" value="1"/>
</dbReference>
<feature type="domain" description="Strictosidine synthase conserved region" evidence="6">
    <location>
        <begin position="150"/>
        <end position="238"/>
    </location>
</feature>
<keyword evidence="5" id="KW-0732">Signal</keyword>
<dbReference type="InterPro" id="IPR018119">
    <property type="entry name" value="Strictosidine_synth_cons-reg"/>
</dbReference>